<evidence type="ECO:0000313" key="16">
    <source>
        <dbReference type="EMBL" id="TXN15311.1"/>
    </source>
</evidence>
<dbReference type="InterPro" id="IPR051800">
    <property type="entry name" value="PqiA-PqiB_transport"/>
</dbReference>
<reference evidence="17" key="8">
    <citation type="submission" date="2022-12" db="EMBL/GenBank/DDBJ databases">
        <title>Vibrio parahaemolyticus become highly virulent by producing novel Tc toxins.</title>
        <authorList>
            <person name="Yang F."/>
            <person name="You Y."/>
            <person name="Lai Q."/>
            <person name="Xu L."/>
            <person name="Li F."/>
        </authorList>
    </citation>
    <scope>NUCLEOTIDE SEQUENCE</scope>
    <source>
        <strain evidence="17">Vp-HL-202005</strain>
    </source>
</reference>
<organism evidence="14 19">
    <name type="scientific">Vibrio parahaemolyticus</name>
    <dbReference type="NCBI Taxonomy" id="670"/>
    <lineage>
        <taxon>Bacteria</taxon>
        <taxon>Pseudomonadati</taxon>
        <taxon>Pseudomonadota</taxon>
        <taxon>Gammaproteobacteria</taxon>
        <taxon>Vibrionales</taxon>
        <taxon>Vibrionaceae</taxon>
        <taxon>Vibrio</taxon>
    </lineage>
</organism>
<evidence type="ECO:0000313" key="9">
    <source>
        <dbReference type="EMBL" id="HAS6675382.1"/>
    </source>
</evidence>
<keyword evidence="6 7" id="KW-0472">Membrane</keyword>
<dbReference type="Proteomes" id="UP001253193">
    <property type="component" value="Unassembled WGS sequence"/>
</dbReference>
<reference evidence="14 19" key="2">
    <citation type="journal article" date="2017" name="Appl. Environ. Microbiol.">
        <title>Parallel evolution of two clades of a major Atlantic endemic Vibrio parahaemolyticus pathogen lineage by independent acquisition of related pathogenicity islands.</title>
        <authorList>
            <person name="Xu F."/>
            <person name="Gonzalez-Escalona N."/>
            <person name="Drees K.P."/>
            <person name="Sebra R.P."/>
            <person name="Cooper V.S."/>
            <person name="Jones S.H."/>
            <person name="Whistler C.A."/>
        </authorList>
    </citation>
    <scope>NUCLEOTIDE SEQUENCE [LARGE SCALE GENOMIC DNA]</scope>
    <source>
        <strain evidence="14 19">MAVP-3</strain>
    </source>
</reference>
<feature type="domain" description="Mce/MlaD" evidence="8">
    <location>
        <begin position="158"/>
        <end position="219"/>
    </location>
</feature>
<evidence type="ECO:0000256" key="7">
    <source>
        <dbReference type="SAM" id="Phobius"/>
    </source>
</evidence>
<evidence type="ECO:0000313" key="23">
    <source>
        <dbReference type="Proteomes" id="UP000555836"/>
    </source>
</evidence>
<evidence type="ECO:0000313" key="18">
    <source>
        <dbReference type="Proteomes" id="UP000191946"/>
    </source>
</evidence>
<reference evidence="9" key="3">
    <citation type="journal article" date="2018" name="Genome Biol.">
        <title>SKESA: strategic k-mer extension for scrupulous assemblies.</title>
        <authorList>
            <person name="Souvorov A."/>
            <person name="Agarwala R."/>
            <person name="Lipman D.J."/>
        </authorList>
    </citation>
    <scope>NUCLEOTIDE SEQUENCE</scope>
    <source>
        <strain evidence="9">1930</strain>
    </source>
</reference>
<dbReference type="EMBL" id="CP034298">
    <property type="protein sequence ID" value="QHH09953.1"/>
    <property type="molecule type" value="Genomic_DNA"/>
</dbReference>
<keyword evidence="2" id="KW-1003">Cell membrane</keyword>
<dbReference type="EMBL" id="DACQKT010000001">
    <property type="protein sequence ID" value="HAS6675382.1"/>
    <property type="molecule type" value="Genomic_DNA"/>
</dbReference>
<evidence type="ECO:0000313" key="12">
    <source>
        <dbReference type="EMBL" id="NMU84977.1"/>
    </source>
</evidence>
<dbReference type="InterPro" id="IPR003399">
    <property type="entry name" value="Mce/MlaD"/>
</dbReference>
<accession>A0A0L8T365</accession>
<reference evidence="13 18" key="1">
    <citation type="submission" date="2015-08" db="EMBL/GenBank/DDBJ databases">
        <title>Draft Genome Sequences of Vibrio parahaemolyticus Strains.</title>
        <authorList>
            <person name="Gonzalez-Escalona N."/>
            <person name="DePaola A."/>
        </authorList>
    </citation>
    <scope>NUCLEOTIDE SEQUENCE [LARGE SCALE GENOMIC DNA]</scope>
    <source>
        <strain evidence="13 18">CFSAN001621</strain>
    </source>
</reference>
<keyword evidence="3" id="KW-0997">Cell inner membrane</keyword>
<evidence type="ECO:0000313" key="13">
    <source>
        <dbReference type="EMBL" id="OQK00032.1"/>
    </source>
</evidence>
<dbReference type="Proteomes" id="UP000555836">
    <property type="component" value="Unassembled WGS sequence"/>
</dbReference>
<evidence type="ECO:0000313" key="19">
    <source>
        <dbReference type="Proteomes" id="UP000214596"/>
    </source>
</evidence>
<gene>
    <name evidence="9" type="primary">pqiB</name>
    <name evidence="13" type="ORF">AKG60_10540</name>
    <name evidence="14" type="ORF">CA163_12745</name>
    <name evidence="15" type="ORF">EHC69_11635</name>
    <name evidence="16" type="ORF">FVP01_15225</name>
    <name evidence="12" type="ORF">HKB16_19155</name>
    <name evidence="11" type="ORF">HKB21_29135</name>
    <name evidence="9" type="ORF">I7278_01020</name>
    <name evidence="17" type="ORF">O1Q84_11355</name>
    <name evidence="10" type="ORF">QX249_16655</name>
</gene>
<dbReference type="Proteomes" id="UP000518904">
    <property type="component" value="Unassembled WGS sequence"/>
</dbReference>
<feature type="domain" description="Mce/MlaD" evidence="8">
    <location>
        <begin position="43"/>
        <end position="134"/>
    </location>
</feature>
<dbReference type="OMA" id="HHVEIKA"/>
<reference evidence="16 20" key="5">
    <citation type="submission" date="2019-08" db="EMBL/GenBank/DDBJ databases">
        <title>Emerging of two pre-pandemic pathogenic O4:KUT lineages of Vibrio parahaemolyticus in coastal eastern China.</title>
        <authorList>
            <person name="Yu H."/>
        </authorList>
    </citation>
    <scope>NUCLEOTIDE SEQUENCE [LARGE SCALE GENOMIC DNA]</scope>
    <source>
        <strain evidence="16 20">HZ17-383</strain>
    </source>
</reference>
<reference evidence="15 21" key="4">
    <citation type="submission" date="2018-12" db="EMBL/GenBank/DDBJ databases">
        <title>Genomic insights into the evolutionary origins and pathogenicity of five Vibrio parahaemolyticus strains isolated from the shrimp with acute hepatopancreatic necrosis disease (AHPND).</title>
        <authorList>
            <person name="Yang Q."/>
            <person name="Dong X."/>
            <person name="Xie G."/>
            <person name="Fu S."/>
            <person name="Zou P."/>
            <person name="Sun J."/>
            <person name="Wang Y."/>
            <person name="Huang J."/>
        </authorList>
    </citation>
    <scope>NUCLEOTIDE SEQUENCE [LARGE SCALE GENOMIC DNA]</scope>
    <source>
        <strain evidence="15 21">20160303005-1</strain>
    </source>
</reference>
<dbReference type="EMBL" id="NIXT01000674">
    <property type="protein sequence ID" value="OXE32429.1"/>
    <property type="molecule type" value="Genomic_DNA"/>
</dbReference>
<protein>
    <submittedName>
        <fullName evidence="9">Intermembrane transport protein PqiB</fullName>
    </submittedName>
    <submittedName>
        <fullName evidence="14">Paraquat-inducible protein B</fullName>
    </submittedName>
</protein>
<dbReference type="Proteomes" id="UP000856022">
    <property type="component" value="Unassembled WGS sequence"/>
</dbReference>
<evidence type="ECO:0000313" key="11">
    <source>
        <dbReference type="EMBL" id="NMU29675.1"/>
    </source>
</evidence>
<evidence type="ECO:0000256" key="5">
    <source>
        <dbReference type="ARBA" id="ARBA00022989"/>
    </source>
</evidence>
<evidence type="ECO:0000313" key="10">
    <source>
        <dbReference type="EMBL" id="MDS1822272.1"/>
    </source>
</evidence>
<dbReference type="Proteomes" id="UP001156560">
    <property type="component" value="Chromosome 1"/>
</dbReference>
<dbReference type="RefSeq" id="WP_005457973.1">
    <property type="nucleotide sequence ID" value="NZ_CAMFGX010000013.1"/>
</dbReference>
<evidence type="ECO:0000313" key="17">
    <source>
        <dbReference type="EMBL" id="WAT89225.1"/>
    </source>
</evidence>
<sequence>MSDENNATAQIKPQKQISAIWIVPILALAMGAWMLFQYINSTGPQITLQLPTADGIEVGKTEIRALNVKVGLITEVTLSENYDHIIAKAQMNKDAERMLRDDTMFWVVKPRIGRDGVSGLETLLSGAYIQLQPGSSEVEKDHFAVLDVPPVASPDAEGLRIVLTHREAGKLGVGDPVIYKGFTVGRVEKTSFDVDTRRALYQLFIFKPYDSLVRTRTKFWLNSGLDLQLNAEGFEVKFGSLESLLTGGVTFDSIPGMESGEALTKDMTNFRLYDDVKQVREGMYDEYIEFVMLFEESVRGLKRKAPVEYRGLRIGTVMRVPMRLPTPEEHFSAKRIPVLVRIELGRVYGDVESHSMEMFKEKLKDEFAKGLRGTLKTGNLLTGALYIDADFYPDDTPYEANTYEGLDVFPTMRGGFAQVQRQVNDFLNKLNNLPMEDTLTSLNATLKTSERTLASAEKVANSIDKLLSQKDTQEIPADIRQSLQQLQKTLDGYGPNSTMYSEMESTLKELEKVMTEFKPVLKQLNEKPNSLVFGEDEVKDPIPVRGQQ</sequence>
<evidence type="ECO:0000313" key="21">
    <source>
        <dbReference type="Proteomes" id="UP000464718"/>
    </source>
</evidence>
<reference evidence="10" key="9">
    <citation type="submission" date="2023-06" db="EMBL/GenBank/DDBJ databases">
        <title>Genomic Diversity of Vibrio spp. and Metagenomic Analysis of Pathogens in Florida Gulf Coastal Waters Following Hurricane Ian.</title>
        <authorList>
            <person name="Brumfield K.D."/>
        </authorList>
    </citation>
    <scope>NUCLEOTIDE SEQUENCE</scope>
    <source>
        <strain evidence="10">WBS2B-138</strain>
    </source>
</reference>
<dbReference type="EMBL" id="VRMQ01000003">
    <property type="protein sequence ID" value="TXN15311.1"/>
    <property type="molecule type" value="Genomic_DNA"/>
</dbReference>
<evidence type="ECO:0000256" key="1">
    <source>
        <dbReference type="ARBA" id="ARBA00004533"/>
    </source>
</evidence>
<feature type="transmembrane region" description="Helical" evidence="7">
    <location>
        <begin position="20"/>
        <end position="39"/>
    </location>
</feature>
<dbReference type="Proteomes" id="UP000321504">
    <property type="component" value="Unassembled WGS sequence"/>
</dbReference>
<keyword evidence="18" id="KW-1185">Reference proteome</keyword>
<dbReference type="OrthoDB" id="9806984at2"/>
<dbReference type="EMBL" id="JABCLB010002168">
    <property type="protein sequence ID" value="NMU84977.1"/>
    <property type="molecule type" value="Genomic_DNA"/>
</dbReference>
<dbReference type="GO" id="GO:0005886">
    <property type="term" value="C:plasma membrane"/>
    <property type="evidence" value="ECO:0007669"/>
    <property type="project" value="UniProtKB-SubCell"/>
</dbReference>
<dbReference type="EMBL" id="LHQV01000014">
    <property type="protein sequence ID" value="OQK00032.1"/>
    <property type="molecule type" value="Genomic_DNA"/>
</dbReference>
<dbReference type="Pfam" id="PF02470">
    <property type="entry name" value="MlaD"/>
    <property type="match status" value="3"/>
</dbReference>
<dbReference type="EMBL" id="CP114194">
    <property type="protein sequence ID" value="WAT89225.1"/>
    <property type="molecule type" value="Genomic_DNA"/>
</dbReference>
<comment type="subcellular location">
    <subcellularLocation>
        <location evidence="1">Cell inner membrane</location>
    </subcellularLocation>
</comment>
<dbReference type="Proteomes" id="UP000464718">
    <property type="component" value="Chromosome i"/>
</dbReference>
<dbReference type="NCBIfam" id="NF008070">
    <property type="entry name" value="PRK10807.1"/>
    <property type="match status" value="1"/>
</dbReference>
<proteinExistence type="predicted"/>
<dbReference type="PANTHER" id="PTHR30462">
    <property type="entry name" value="INTERMEMBRANE TRANSPORT PROTEIN PQIB-RELATED"/>
    <property type="match status" value="1"/>
</dbReference>
<feature type="domain" description="Mce/MlaD" evidence="8">
    <location>
        <begin position="288"/>
        <end position="390"/>
    </location>
</feature>
<dbReference type="PANTHER" id="PTHR30462:SF2">
    <property type="entry name" value="INTERMEMBRANE TRANSPORT PROTEIN PQIB"/>
    <property type="match status" value="1"/>
</dbReference>
<evidence type="ECO:0000256" key="6">
    <source>
        <dbReference type="ARBA" id="ARBA00023136"/>
    </source>
</evidence>
<reference evidence="9" key="6">
    <citation type="submission" date="2019-12" db="EMBL/GenBank/DDBJ databases">
        <authorList>
            <consortium name="NCBI Pathogen Detection Project"/>
        </authorList>
    </citation>
    <scope>NUCLEOTIDE SEQUENCE</scope>
    <source>
        <strain evidence="9">1930</strain>
    </source>
</reference>
<evidence type="ECO:0000313" key="15">
    <source>
        <dbReference type="EMBL" id="QHH09953.1"/>
    </source>
</evidence>
<dbReference type="AlphaFoldDB" id="A0A0L8T365"/>
<evidence type="ECO:0000313" key="14">
    <source>
        <dbReference type="EMBL" id="OXE32429.1"/>
    </source>
</evidence>
<name>A0A0L8T365_VIBPH</name>
<dbReference type="Proteomes" id="UP000191946">
    <property type="component" value="Unassembled WGS sequence"/>
</dbReference>
<evidence type="ECO:0000256" key="3">
    <source>
        <dbReference type="ARBA" id="ARBA00022519"/>
    </source>
</evidence>
<keyword evidence="5 7" id="KW-1133">Transmembrane helix</keyword>
<keyword evidence="4 7" id="KW-0812">Transmembrane</keyword>
<dbReference type="GeneID" id="1189529"/>
<dbReference type="Proteomes" id="UP000214596">
    <property type="component" value="Unassembled WGS sequence"/>
</dbReference>
<dbReference type="EMBL" id="JAUHGG010000005">
    <property type="protein sequence ID" value="MDS1822272.1"/>
    <property type="molecule type" value="Genomic_DNA"/>
</dbReference>
<evidence type="ECO:0000256" key="4">
    <source>
        <dbReference type="ARBA" id="ARBA00022692"/>
    </source>
</evidence>
<evidence type="ECO:0000256" key="2">
    <source>
        <dbReference type="ARBA" id="ARBA00022475"/>
    </source>
</evidence>
<evidence type="ECO:0000313" key="20">
    <source>
        <dbReference type="Proteomes" id="UP000321504"/>
    </source>
</evidence>
<dbReference type="EMBL" id="JABCLD010002250">
    <property type="protein sequence ID" value="NMU29675.1"/>
    <property type="molecule type" value="Genomic_DNA"/>
</dbReference>
<reference evidence="22 23" key="7">
    <citation type="submission" date="2020-04" db="EMBL/GenBank/DDBJ databases">
        <title>Whole-genome sequencing of Vibrio spp. from China reveals different genetic environments of blaCTX-M-14 among diverse lineages.</title>
        <authorList>
            <person name="Zheng Z."/>
            <person name="Ye L."/>
            <person name="Chen S."/>
        </authorList>
    </citation>
    <scope>NUCLEOTIDE SEQUENCE [LARGE SCALE GENOMIC DNA]</scope>
    <source>
        <strain evidence="12 22">Vb0551</strain>
        <strain evidence="11 23">Vb0574</strain>
    </source>
</reference>
<evidence type="ECO:0000259" key="8">
    <source>
        <dbReference type="Pfam" id="PF02470"/>
    </source>
</evidence>
<dbReference type="STRING" id="670.ACZ92_18320"/>
<evidence type="ECO:0000313" key="22">
    <source>
        <dbReference type="Proteomes" id="UP000518904"/>
    </source>
</evidence>